<feature type="compositionally biased region" description="Low complexity" evidence="1">
    <location>
        <begin position="893"/>
        <end position="906"/>
    </location>
</feature>
<feature type="compositionally biased region" description="Low complexity" evidence="1">
    <location>
        <begin position="284"/>
        <end position="300"/>
    </location>
</feature>
<feature type="compositionally biased region" description="Low complexity" evidence="1">
    <location>
        <begin position="521"/>
        <end position="544"/>
    </location>
</feature>
<feature type="compositionally biased region" description="Polar residues" evidence="1">
    <location>
        <begin position="382"/>
        <end position="400"/>
    </location>
</feature>
<feature type="compositionally biased region" description="Polar residues" evidence="1">
    <location>
        <begin position="413"/>
        <end position="429"/>
    </location>
</feature>
<feature type="region of interest" description="Disordered" evidence="1">
    <location>
        <begin position="1"/>
        <end position="235"/>
    </location>
</feature>
<feature type="compositionally biased region" description="Basic and acidic residues" evidence="1">
    <location>
        <begin position="633"/>
        <end position="644"/>
    </location>
</feature>
<feature type="region of interest" description="Disordered" evidence="1">
    <location>
        <begin position="251"/>
        <end position="1095"/>
    </location>
</feature>
<feature type="compositionally biased region" description="Polar residues" evidence="1">
    <location>
        <begin position="119"/>
        <end position="132"/>
    </location>
</feature>
<dbReference type="EMBL" id="GECZ01007031">
    <property type="protein sequence ID" value="JAS62738.1"/>
    <property type="molecule type" value="Transcribed_RNA"/>
</dbReference>
<dbReference type="AlphaFoldDB" id="A0A1B6GJZ4"/>
<sequence length="1095" mass="117912">MSLYSRNYGSWSSKGSTATAPAATSTLDRSSRYGSSSVGSGSSGAASSSSSKPATTATSSYRALPLTSVRDRAAQMESAPAEKPSIREKYASRTYGVDTSTLRKSPEPKSEAKGVSSYKRYSSAYSPTTETPSLRFGSSSRFGGQIARSPISEKSPTVFGVSGYSRTSSREEEKPEPTGVTEMITLVTRGTSPTPPSTSSFLRARRAEMDRTLEKTVPKLNPRHSTYSTECQTEEKCIEDAKLESKLSVASALTARTPSPASSTYSRYSTAYTPRTSAYHGSRPTELSLKSSTSSVLKTPSQDEVKPEPSPTKDEKIKKFEGKDTTRIGGFSYARPTDLPVALNKAMADSDGKTDGLVSPSIIRSTSPQTPSSPQRLKTRELSNLSSDQLSKPYKSSVNRANIVGDSNDDTVTHSIKNETSTGSISVASSAKVPLSPSRSSAKLTSPDRCKLPPPSPKSEVLKTVPNKDFRKSELNMNLSSSNESLGSQKPKAVKIGEKNGLEPSTGRSPVKITTSKSLVKLPSTSPSQKLSPSPSKLTSTLTSNNVKKEQSSESSSEDSTSSETSSSSDTDSSESEIEEPVKGKTNGITATNADSKISRTSSRTSAQMSSADESSIPTDKPPRPPSGVKLNKAPEDKRAEEAKAVVVRALAPVTGIMKVKYPGSSTEESSDKDTKQGDKVSSPVIGKVEKSSSKSSLGSKKNYKITHIESGDRAWWMGPANDSLDKKTEKSGSQTSLASKVDSDKTQKETVIPPSPPKVEGNKSTSTSETETKPPLPQRQYKLKKADSGSSSDVPGLEKSPSTISIRKDKSKTSLYKLRRIDSGEKPWWMQENEENTVASQEPATETVSNGQTEIATETDKKAPQYPISKIESGERASWFGDGEDLSKESQKMSSPKPISSSPNKMGQLAKAQSGDRSSWLGDSDESMNEKTIAKKPYAISKIESGERAWWMSESDEPKKEPLPLQQSPTQPPKNNYAISKIESGERAWWLGDSDEPKKEPKPPVPVQKPAKRPKDLPLFIGRHTNIDDVLGTQAPPPAAFRTPQNSSDESDGESEEMFEVRADDVKIHDSTPMTSSISRPNGMIKLDDTALQL</sequence>
<feature type="compositionally biased region" description="Basic and acidic residues" evidence="1">
    <location>
        <begin position="1060"/>
        <end position="1071"/>
    </location>
</feature>
<feature type="compositionally biased region" description="Basic and acidic residues" evidence="1">
    <location>
        <begin position="301"/>
        <end position="326"/>
    </location>
</feature>
<feature type="compositionally biased region" description="Low complexity" evidence="1">
    <location>
        <begin position="254"/>
        <end position="277"/>
    </location>
</feature>
<feature type="compositionally biased region" description="Low complexity" evidence="1">
    <location>
        <begin position="359"/>
        <end position="376"/>
    </location>
</feature>
<gene>
    <name evidence="2" type="ORF">g.27717</name>
</gene>
<feature type="compositionally biased region" description="Basic and acidic residues" evidence="1">
    <location>
        <begin position="670"/>
        <end position="679"/>
    </location>
</feature>
<accession>A0A1B6GJZ4</accession>
<feature type="compositionally biased region" description="Low complexity" evidence="1">
    <location>
        <begin position="475"/>
        <end position="488"/>
    </location>
</feature>
<feature type="compositionally biased region" description="Low complexity" evidence="1">
    <location>
        <begin position="135"/>
        <end position="144"/>
    </location>
</feature>
<reference evidence="2" key="1">
    <citation type="submission" date="2015-11" db="EMBL/GenBank/DDBJ databases">
        <title>De novo transcriptome assembly of four potential Pierce s Disease insect vectors from Arizona vineyards.</title>
        <authorList>
            <person name="Tassone E.E."/>
        </authorList>
    </citation>
    <scope>NUCLEOTIDE SEQUENCE</scope>
</reference>
<feature type="compositionally biased region" description="Polar residues" evidence="1">
    <location>
        <begin position="1"/>
        <end position="11"/>
    </location>
</feature>
<feature type="non-terminal residue" evidence="2">
    <location>
        <position position="1095"/>
    </location>
</feature>
<feature type="compositionally biased region" description="Low complexity" evidence="1">
    <location>
        <begin position="553"/>
        <end position="571"/>
    </location>
</feature>
<name>A0A1B6GJZ4_9HEMI</name>
<evidence type="ECO:0000313" key="2">
    <source>
        <dbReference type="EMBL" id="JAS62738.1"/>
    </source>
</evidence>
<feature type="compositionally biased region" description="Basic and acidic residues" evidence="1">
    <location>
        <begin position="205"/>
        <end position="217"/>
    </location>
</feature>
<feature type="compositionally biased region" description="Polar residues" evidence="1">
    <location>
        <begin position="837"/>
        <end position="857"/>
    </location>
</feature>
<feature type="compositionally biased region" description="Low complexity" evidence="1">
    <location>
        <begin position="12"/>
        <end position="60"/>
    </location>
</feature>
<protein>
    <submittedName>
        <fullName evidence="2">Uncharacterized protein</fullName>
    </submittedName>
</protein>
<organism evidence="2">
    <name type="scientific">Cuerna arida</name>
    <dbReference type="NCBI Taxonomy" id="1464854"/>
    <lineage>
        <taxon>Eukaryota</taxon>
        <taxon>Metazoa</taxon>
        <taxon>Ecdysozoa</taxon>
        <taxon>Arthropoda</taxon>
        <taxon>Hexapoda</taxon>
        <taxon>Insecta</taxon>
        <taxon>Pterygota</taxon>
        <taxon>Neoptera</taxon>
        <taxon>Paraneoptera</taxon>
        <taxon>Hemiptera</taxon>
        <taxon>Auchenorrhyncha</taxon>
        <taxon>Membracoidea</taxon>
        <taxon>Cicadellidae</taxon>
        <taxon>Cicadellinae</taxon>
        <taxon>Proconiini</taxon>
        <taxon>Cuerna</taxon>
    </lineage>
</organism>
<feature type="compositionally biased region" description="Polar residues" evidence="1">
    <location>
        <begin position="506"/>
        <end position="518"/>
    </location>
</feature>
<evidence type="ECO:0000256" key="1">
    <source>
        <dbReference type="SAM" id="MobiDB-lite"/>
    </source>
</evidence>
<feature type="compositionally biased region" description="Acidic residues" evidence="1">
    <location>
        <begin position="1050"/>
        <end position="1059"/>
    </location>
</feature>
<proteinExistence type="predicted"/>
<feature type="compositionally biased region" description="Polar residues" evidence="1">
    <location>
        <begin position="587"/>
        <end position="618"/>
    </location>
</feature>